<reference evidence="1 2" key="1">
    <citation type="submission" date="2024-03" db="EMBL/GenBank/DDBJ databases">
        <authorList>
            <person name="Gkanogiannis A."/>
            <person name="Becerra Lopez-Lavalle L."/>
        </authorList>
    </citation>
    <scope>NUCLEOTIDE SEQUENCE [LARGE SCALE GENOMIC DNA]</scope>
</reference>
<keyword evidence="2" id="KW-1185">Reference proteome</keyword>
<gene>
    <name evidence="1" type="ORF">CITCOLO1_LOCUS12302</name>
</gene>
<name>A0ABP0YMA9_9ROSI</name>
<proteinExistence type="predicted"/>
<evidence type="ECO:0000313" key="1">
    <source>
        <dbReference type="EMBL" id="CAK9320258.1"/>
    </source>
</evidence>
<sequence length="122" mass="13737">MISRRAHSGCRSKTHSHRLLFIGPRRSCLSLVRLQFQTQISRPFSSSLQQLTSVLLLPQFLLFSLPPPFSLIYVETDLPPSIGHNLSRVGDTVEFCCCFAVISRIVKCLAFDVEYCSSNKSC</sequence>
<protein>
    <submittedName>
        <fullName evidence="1">Uncharacterized protein</fullName>
    </submittedName>
</protein>
<dbReference type="EMBL" id="OZ021738">
    <property type="protein sequence ID" value="CAK9320258.1"/>
    <property type="molecule type" value="Genomic_DNA"/>
</dbReference>
<dbReference type="Proteomes" id="UP001642487">
    <property type="component" value="Chromosome 4"/>
</dbReference>
<accession>A0ABP0YMA9</accession>
<evidence type="ECO:0000313" key="2">
    <source>
        <dbReference type="Proteomes" id="UP001642487"/>
    </source>
</evidence>
<organism evidence="1 2">
    <name type="scientific">Citrullus colocynthis</name>
    <name type="common">colocynth</name>
    <dbReference type="NCBI Taxonomy" id="252529"/>
    <lineage>
        <taxon>Eukaryota</taxon>
        <taxon>Viridiplantae</taxon>
        <taxon>Streptophyta</taxon>
        <taxon>Embryophyta</taxon>
        <taxon>Tracheophyta</taxon>
        <taxon>Spermatophyta</taxon>
        <taxon>Magnoliopsida</taxon>
        <taxon>eudicotyledons</taxon>
        <taxon>Gunneridae</taxon>
        <taxon>Pentapetalae</taxon>
        <taxon>rosids</taxon>
        <taxon>fabids</taxon>
        <taxon>Cucurbitales</taxon>
        <taxon>Cucurbitaceae</taxon>
        <taxon>Benincaseae</taxon>
        <taxon>Citrullus</taxon>
    </lineage>
</organism>